<protein>
    <submittedName>
        <fullName evidence="1">Uncharacterized protein</fullName>
    </submittedName>
</protein>
<proteinExistence type="predicted"/>
<dbReference type="Proteomes" id="UP000310719">
    <property type="component" value="Chromosome"/>
</dbReference>
<dbReference type="EMBL" id="LR590464">
    <property type="protein sequence ID" value="VTP66386.1"/>
    <property type="molecule type" value="Genomic_DNA"/>
</dbReference>
<dbReference type="AlphaFoldDB" id="A0A4U9HS03"/>
<evidence type="ECO:0000313" key="1">
    <source>
        <dbReference type="EMBL" id="VTP66386.1"/>
    </source>
</evidence>
<sequence>MFYNSGGPTWQTIVVGQVILQKTVKEHQKQDVKVASKAGGTSKTILNAHPKLAKKGAKIAMAATKAVKLQPSEVWGLMTPGTPRRRASRRFFYVCY</sequence>
<name>A0A4U9HS03_9ENTR</name>
<accession>A0A4U9HS03</accession>
<organism evidence="1 2">
    <name type="scientific">Leclercia adecarboxylata</name>
    <dbReference type="NCBI Taxonomy" id="83655"/>
    <lineage>
        <taxon>Bacteria</taxon>
        <taxon>Pseudomonadati</taxon>
        <taxon>Pseudomonadota</taxon>
        <taxon>Gammaproteobacteria</taxon>
        <taxon>Enterobacterales</taxon>
        <taxon>Enterobacteriaceae</taxon>
        <taxon>Leclercia</taxon>
    </lineage>
</organism>
<gene>
    <name evidence="1" type="ORF">NCTC13032_02505</name>
</gene>
<evidence type="ECO:0000313" key="2">
    <source>
        <dbReference type="Proteomes" id="UP000310719"/>
    </source>
</evidence>
<reference evidence="1 2" key="1">
    <citation type="submission" date="2019-05" db="EMBL/GenBank/DDBJ databases">
        <authorList>
            <consortium name="Pathogen Informatics"/>
        </authorList>
    </citation>
    <scope>NUCLEOTIDE SEQUENCE [LARGE SCALE GENOMIC DNA]</scope>
    <source>
        <strain evidence="1 2">NCTC13032</strain>
    </source>
</reference>